<evidence type="ECO:0000256" key="9">
    <source>
        <dbReference type="ARBA" id="ARBA00023136"/>
    </source>
</evidence>
<dbReference type="PANTHER" id="PTHR23063">
    <property type="entry name" value="PHOSPHOLIPID ACYLTRANSFERASE"/>
    <property type="match status" value="1"/>
</dbReference>
<dbReference type="InterPro" id="IPR002123">
    <property type="entry name" value="Plipid/glycerol_acylTrfase"/>
</dbReference>
<keyword evidence="4" id="KW-0444">Lipid biosynthesis</keyword>
<dbReference type="Proteomes" id="UP001301350">
    <property type="component" value="Unassembled WGS sequence"/>
</dbReference>
<dbReference type="SUPFAM" id="SSF69593">
    <property type="entry name" value="Glycerol-3-phosphate (1)-acyltransferase"/>
    <property type="match status" value="1"/>
</dbReference>
<evidence type="ECO:0000256" key="2">
    <source>
        <dbReference type="ARBA" id="ARBA00005189"/>
    </source>
</evidence>
<keyword evidence="11" id="KW-1208">Phospholipid metabolism</keyword>
<keyword evidence="12" id="KW-0012">Acyltransferase</keyword>
<comment type="similarity">
    <text evidence="3">Belongs to the 1-acyl-sn-glycerol-3-phosphate acyltransferase family.</text>
</comment>
<keyword evidence="16" id="KW-1185">Reference proteome</keyword>
<keyword evidence="7 13" id="KW-1133">Transmembrane helix</keyword>
<keyword evidence="5" id="KW-0808">Transferase</keyword>
<name>A0AAV9J1I7_CYACA</name>
<evidence type="ECO:0000256" key="7">
    <source>
        <dbReference type="ARBA" id="ARBA00022989"/>
    </source>
</evidence>
<feature type="domain" description="Phospholipid/glycerol acyltransferase" evidence="14">
    <location>
        <begin position="207"/>
        <end position="319"/>
    </location>
</feature>
<evidence type="ECO:0000256" key="1">
    <source>
        <dbReference type="ARBA" id="ARBA00004370"/>
    </source>
</evidence>
<evidence type="ECO:0000256" key="4">
    <source>
        <dbReference type="ARBA" id="ARBA00022516"/>
    </source>
</evidence>
<evidence type="ECO:0000256" key="8">
    <source>
        <dbReference type="ARBA" id="ARBA00023098"/>
    </source>
</evidence>
<feature type="transmembrane region" description="Helical" evidence="13">
    <location>
        <begin position="133"/>
        <end position="155"/>
    </location>
</feature>
<evidence type="ECO:0000313" key="16">
    <source>
        <dbReference type="Proteomes" id="UP001301350"/>
    </source>
</evidence>
<evidence type="ECO:0000256" key="6">
    <source>
        <dbReference type="ARBA" id="ARBA00022692"/>
    </source>
</evidence>
<dbReference type="AlphaFoldDB" id="A0AAV9J1I7"/>
<accession>A0AAV9J1I7</accession>
<dbReference type="GO" id="GO:0008374">
    <property type="term" value="F:O-acyltransferase activity"/>
    <property type="evidence" value="ECO:0007669"/>
    <property type="project" value="InterPro"/>
</dbReference>
<gene>
    <name evidence="15" type="ORF">CDCA_CDCA17G4470</name>
</gene>
<organism evidence="15 16">
    <name type="scientific">Cyanidium caldarium</name>
    <name type="common">Red alga</name>
    <dbReference type="NCBI Taxonomy" id="2771"/>
    <lineage>
        <taxon>Eukaryota</taxon>
        <taxon>Rhodophyta</taxon>
        <taxon>Bangiophyceae</taxon>
        <taxon>Cyanidiales</taxon>
        <taxon>Cyanidiaceae</taxon>
        <taxon>Cyanidium</taxon>
    </lineage>
</organism>
<evidence type="ECO:0000259" key="14">
    <source>
        <dbReference type="SMART" id="SM00563"/>
    </source>
</evidence>
<comment type="pathway">
    <text evidence="2">Lipid metabolism.</text>
</comment>
<keyword evidence="8" id="KW-0443">Lipid metabolism</keyword>
<keyword evidence="9 13" id="KW-0472">Membrane</keyword>
<evidence type="ECO:0000313" key="15">
    <source>
        <dbReference type="EMBL" id="KAK4538445.1"/>
    </source>
</evidence>
<keyword evidence="10" id="KW-0594">Phospholipid biosynthesis</keyword>
<dbReference type="CDD" id="cd07991">
    <property type="entry name" value="LPLAT_LPCAT1-like"/>
    <property type="match status" value="1"/>
</dbReference>
<dbReference type="GO" id="GO:0008654">
    <property type="term" value="P:phospholipid biosynthetic process"/>
    <property type="evidence" value="ECO:0007669"/>
    <property type="project" value="UniProtKB-KW"/>
</dbReference>
<reference evidence="15 16" key="1">
    <citation type="submission" date="2022-07" db="EMBL/GenBank/DDBJ databases">
        <title>Genome-wide signatures of adaptation to extreme environments.</title>
        <authorList>
            <person name="Cho C.H."/>
            <person name="Yoon H.S."/>
        </authorList>
    </citation>
    <scope>NUCLEOTIDE SEQUENCE [LARGE SCALE GENOMIC DNA]</scope>
    <source>
        <strain evidence="15 16">DBV 063 E5</strain>
    </source>
</reference>
<proteinExistence type="inferred from homology"/>
<comment type="caution">
    <text evidence="15">The sequence shown here is derived from an EMBL/GenBank/DDBJ whole genome shotgun (WGS) entry which is preliminary data.</text>
</comment>
<evidence type="ECO:0000256" key="3">
    <source>
        <dbReference type="ARBA" id="ARBA00008655"/>
    </source>
</evidence>
<dbReference type="Pfam" id="PF01553">
    <property type="entry name" value="Acyltransferase"/>
    <property type="match status" value="1"/>
</dbReference>
<dbReference type="InterPro" id="IPR045252">
    <property type="entry name" value="LPCAT1-like"/>
</dbReference>
<evidence type="ECO:0000256" key="11">
    <source>
        <dbReference type="ARBA" id="ARBA00023264"/>
    </source>
</evidence>
<keyword evidence="6 13" id="KW-0812">Transmembrane</keyword>
<dbReference type="SMART" id="SM00563">
    <property type="entry name" value="PlsC"/>
    <property type="match status" value="1"/>
</dbReference>
<dbReference type="GO" id="GO:0016020">
    <property type="term" value="C:membrane"/>
    <property type="evidence" value="ECO:0007669"/>
    <property type="project" value="UniProtKB-SubCell"/>
</dbReference>
<sequence>MDEQVRYDKHDLLEALDGEVGGLVAGDGANSAVVSGWPGSTSAAARHSRAGEYLPVEDACEEANPCGADASGREEWLEKDLGSSVGRSNGRPPRSLVVRNPFIRRDAPMTVWGAVRLALGTLILVPVRAALSVLLVGAACVVAALLTFPCLTGRARSARLTGWRRRWLAATLQALARTTLWVFGVFRIEERSSAGGVRRGEHVPGNWILVSNHVSFFDILYFVYAFAPSFVAKAQVRQLPLIGIITAALQGIFVDREQHTTASATEQVVRRVTAVDAADYPPLLLFPEGTTSNNEAVLRFHSGAFVPGVPVVPFALRYRFGQCDPAFVGLSPWTVLCILAEPCYALTVHCLPVYRPSAGERADPRRYAESVRRLLARSLGVEPLDLGYRERFTRQLSRTRLQMIDLAQCNGCDSTHTDTDVHAALLPV</sequence>
<dbReference type="EMBL" id="JANCYW010000017">
    <property type="protein sequence ID" value="KAK4538445.1"/>
    <property type="molecule type" value="Genomic_DNA"/>
</dbReference>
<evidence type="ECO:0000256" key="10">
    <source>
        <dbReference type="ARBA" id="ARBA00023209"/>
    </source>
</evidence>
<evidence type="ECO:0000256" key="13">
    <source>
        <dbReference type="SAM" id="Phobius"/>
    </source>
</evidence>
<evidence type="ECO:0000256" key="5">
    <source>
        <dbReference type="ARBA" id="ARBA00022679"/>
    </source>
</evidence>
<dbReference type="PANTHER" id="PTHR23063:SF52">
    <property type="entry name" value="LYSOPHOSPHATIDYLCHOLINE ACYLTRANSFERASE"/>
    <property type="match status" value="1"/>
</dbReference>
<comment type="subcellular location">
    <subcellularLocation>
        <location evidence="1">Membrane</location>
    </subcellularLocation>
</comment>
<evidence type="ECO:0000256" key="12">
    <source>
        <dbReference type="ARBA" id="ARBA00023315"/>
    </source>
</evidence>
<protein>
    <recommendedName>
        <fullName evidence="14">Phospholipid/glycerol acyltransferase domain-containing protein</fullName>
    </recommendedName>
</protein>